<name>A0A6B0UML4_IXORI</name>
<accession>A0A6B0UML4</accession>
<reference evidence="2" key="1">
    <citation type="submission" date="2019-12" db="EMBL/GenBank/DDBJ databases">
        <title>An insight into the sialome of adult female Ixodes ricinus ticks feeding for 6 days.</title>
        <authorList>
            <person name="Perner J."/>
            <person name="Ribeiro J.M.C."/>
        </authorList>
    </citation>
    <scope>NUCLEOTIDE SEQUENCE</scope>
    <source>
        <strain evidence="2">Semi-engorged</strain>
        <tissue evidence="2">Salivary glands</tissue>
    </source>
</reference>
<keyword evidence="1" id="KW-0732">Signal</keyword>
<evidence type="ECO:0000256" key="1">
    <source>
        <dbReference type="SAM" id="SignalP"/>
    </source>
</evidence>
<proteinExistence type="predicted"/>
<dbReference type="AlphaFoldDB" id="A0A6B0UML4"/>
<feature type="chain" id="PRO_5025617138" evidence="1">
    <location>
        <begin position="20"/>
        <end position="118"/>
    </location>
</feature>
<dbReference type="EMBL" id="GIFC01008751">
    <property type="protein sequence ID" value="MXU90834.1"/>
    <property type="molecule type" value="Transcribed_RNA"/>
</dbReference>
<protein>
    <submittedName>
        <fullName evidence="2">Putative secreted protein</fullName>
    </submittedName>
</protein>
<evidence type="ECO:0000313" key="2">
    <source>
        <dbReference type="EMBL" id="MXU90834.1"/>
    </source>
</evidence>
<sequence length="118" mass="12488">MLPGKGFSLFLLHLSPTLQVTLVSDQHDHHVGVGVLASILQPGGQVIEGVPPGDVIHEESSSGSPVIRSCDGAKGFLPSRVPNLQLNLFPVDSDHAGSELDSNGQVMYGLETLVRKLQ</sequence>
<feature type="signal peptide" evidence="1">
    <location>
        <begin position="1"/>
        <end position="19"/>
    </location>
</feature>
<organism evidence="2">
    <name type="scientific">Ixodes ricinus</name>
    <name type="common">Common tick</name>
    <name type="synonym">Acarus ricinus</name>
    <dbReference type="NCBI Taxonomy" id="34613"/>
    <lineage>
        <taxon>Eukaryota</taxon>
        <taxon>Metazoa</taxon>
        <taxon>Ecdysozoa</taxon>
        <taxon>Arthropoda</taxon>
        <taxon>Chelicerata</taxon>
        <taxon>Arachnida</taxon>
        <taxon>Acari</taxon>
        <taxon>Parasitiformes</taxon>
        <taxon>Ixodida</taxon>
        <taxon>Ixodoidea</taxon>
        <taxon>Ixodidae</taxon>
        <taxon>Ixodinae</taxon>
        <taxon>Ixodes</taxon>
    </lineage>
</organism>